<evidence type="ECO:0000313" key="3">
    <source>
        <dbReference type="Proteomes" id="UP000054302"/>
    </source>
</evidence>
<dbReference type="RefSeq" id="XP_016227849.1">
    <property type="nucleotide sequence ID" value="XM_016364200.1"/>
</dbReference>
<feature type="compositionally biased region" description="Basic residues" evidence="1">
    <location>
        <begin position="48"/>
        <end position="63"/>
    </location>
</feature>
<accession>A0A0D1X388</accession>
<dbReference type="VEuPathDB" id="FungiDB:PV10_00158"/>
<dbReference type="HOGENOM" id="CLU_2306137_0_0_1"/>
<organism evidence="2 3">
    <name type="scientific">Exophiala mesophila</name>
    <name type="common">Black yeast-like fungus</name>
    <dbReference type="NCBI Taxonomy" id="212818"/>
    <lineage>
        <taxon>Eukaryota</taxon>
        <taxon>Fungi</taxon>
        <taxon>Dikarya</taxon>
        <taxon>Ascomycota</taxon>
        <taxon>Pezizomycotina</taxon>
        <taxon>Eurotiomycetes</taxon>
        <taxon>Chaetothyriomycetidae</taxon>
        <taxon>Chaetothyriales</taxon>
        <taxon>Herpotrichiellaceae</taxon>
        <taxon>Exophiala</taxon>
    </lineage>
</organism>
<gene>
    <name evidence="2" type="ORF">PV10_00158</name>
</gene>
<reference evidence="2 3" key="1">
    <citation type="submission" date="2015-01" db="EMBL/GenBank/DDBJ databases">
        <title>The Genome Sequence of Exophiala mesophila CBS40295.</title>
        <authorList>
            <consortium name="The Broad Institute Genomics Platform"/>
            <person name="Cuomo C."/>
            <person name="de Hoog S."/>
            <person name="Gorbushina A."/>
            <person name="Stielow B."/>
            <person name="Teixiera M."/>
            <person name="Abouelleil A."/>
            <person name="Chapman S.B."/>
            <person name="Priest M."/>
            <person name="Young S.K."/>
            <person name="Wortman J."/>
            <person name="Nusbaum C."/>
            <person name="Birren B."/>
        </authorList>
    </citation>
    <scope>NUCLEOTIDE SEQUENCE [LARGE SCALE GENOMIC DNA]</scope>
    <source>
        <strain evidence="2 3">CBS 40295</strain>
    </source>
</reference>
<name>A0A0D1X388_EXOME</name>
<proteinExistence type="predicted"/>
<evidence type="ECO:0000313" key="2">
    <source>
        <dbReference type="EMBL" id="KIV96275.1"/>
    </source>
</evidence>
<feature type="compositionally biased region" description="Basic and acidic residues" evidence="1">
    <location>
        <begin position="89"/>
        <end position="100"/>
    </location>
</feature>
<dbReference type="AlphaFoldDB" id="A0A0D1X388"/>
<protein>
    <submittedName>
        <fullName evidence="2">Uncharacterized protein</fullName>
    </submittedName>
</protein>
<evidence type="ECO:0000256" key="1">
    <source>
        <dbReference type="SAM" id="MobiDB-lite"/>
    </source>
</evidence>
<dbReference type="GeneID" id="27318003"/>
<feature type="compositionally biased region" description="Basic and acidic residues" evidence="1">
    <location>
        <begin position="19"/>
        <end position="44"/>
    </location>
</feature>
<sequence>MCFGGYRDDDRVIIRRREYRPSHSRSREYVSRPEVATYRRETVTRRSTSAHRPSHDHHRHHHNDHFDHHHDHHDHHHDSPRRSGSRTRIVREERRSRQYS</sequence>
<keyword evidence="3" id="KW-1185">Reference proteome</keyword>
<feature type="region of interest" description="Disordered" evidence="1">
    <location>
        <begin position="19"/>
        <end position="100"/>
    </location>
</feature>
<dbReference type="EMBL" id="KN847520">
    <property type="protein sequence ID" value="KIV96275.1"/>
    <property type="molecule type" value="Genomic_DNA"/>
</dbReference>
<dbReference type="Proteomes" id="UP000054302">
    <property type="component" value="Unassembled WGS sequence"/>
</dbReference>